<dbReference type="GO" id="GO:0050661">
    <property type="term" value="F:NADP binding"/>
    <property type="evidence" value="ECO:0007669"/>
    <property type="project" value="InterPro"/>
</dbReference>
<dbReference type="PANTHER" id="PTHR43539">
    <property type="entry name" value="FLAVIN-BINDING MONOOXYGENASE-LIKE PROTEIN (AFU_ORTHOLOGUE AFUA_4G09220)"/>
    <property type="match status" value="1"/>
</dbReference>
<dbReference type="AlphaFoldDB" id="A0A9P5H5U1"/>
<keyword evidence="1" id="KW-0285">Flavoprotein</keyword>
<evidence type="ECO:0000256" key="2">
    <source>
        <dbReference type="ARBA" id="ARBA00022827"/>
    </source>
</evidence>
<evidence type="ECO:0000256" key="1">
    <source>
        <dbReference type="ARBA" id="ARBA00022630"/>
    </source>
</evidence>
<dbReference type="InterPro" id="IPR050982">
    <property type="entry name" value="Auxin_biosynth/cation_transpt"/>
</dbReference>
<gene>
    <name evidence="4" type="ORF">G7Z17_g7272</name>
</gene>
<dbReference type="EMBL" id="JAANBB010000158">
    <property type="protein sequence ID" value="KAF7548129.1"/>
    <property type="molecule type" value="Genomic_DNA"/>
</dbReference>
<evidence type="ECO:0000313" key="5">
    <source>
        <dbReference type="Proteomes" id="UP000722485"/>
    </source>
</evidence>
<dbReference type="Gene3D" id="3.50.50.60">
    <property type="entry name" value="FAD/NAD(P)-binding domain"/>
    <property type="match status" value="2"/>
</dbReference>
<name>A0A9P5H5U1_9HYPO</name>
<keyword evidence="3" id="KW-0560">Oxidoreductase</keyword>
<dbReference type="Pfam" id="PF00743">
    <property type="entry name" value="FMO-like"/>
    <property type="match status" value="1"/>
</dbReference>
<evidence type="ECO:0008006" key="6">
    <source>
        <dbReference type="Google" id="ProtNLM"/>
    </source>
</evidence>
<reference evidence="4" key="1">
    <citation type="submission" date="2020-03" db="EMBL/GenBank/DDBJ databases">
        <title>Draft Genome Sequence of Cylindrodendrum hubeiense.</title>
        <authorList>
            <person name="Buettner E."/>
            <person name="Kellner H."/>
        </authorList>
    </citation>
    <scope>NUCLEOTIDE SEQUENCE</scope>
    <source>
        <strain evidence="4">IHI 201604</strain>
    </source>
</reference>
<comment type="caution">
    <text evidence="4">The sequence shown here is derived from an EMBL/GenBank/DDBJ whole genome shotgun (WGS) entry which is preliminary data.</text>
</comment>
<dbReference type="GO" id="GO:0004499">
    <property type="term" value="F:N,N-dimethylaniline monooxygenase activity"/>
    <property type="evidence" value="ECO:0007669"/>
    <property type="project" value="InterPro"/>
</dbReference>
<dbReference type="Proteomes" id="UP000722485">
    <property type="component" value="Unassembled WGS sequence"/>
</dbReference>
<organism evidence="4 5">
    <name type="scientific">Cylindrodendrum hubeiense</name>
    <dbReference type="NCBI Taxonomy" id="595255"/>
    <lineage>
        <taxon>Eukaryota</taxon>
        <taxon>Fungi</taxon>
        <taxon>Dikarya</taxon>
        <taxon>Ascomycota</taxon>
        <taxon>Pezizomycotina</taxon>
        <taxon>Sordariomycetes</taxon>
        <taxon>Hypocreomycetidae</taxon>
        <taxon>Hypocreales</taxon>
        <taxon>Nectriaceae</taxon>
        <taxon>Cylindrodendrum</taxon>
    </lineage>
</organism>
<protein>
    <recommendedName>
        <fullName evidence="6">Flavin-containing monooxygenase</fullName>
    </recommendedName>
</protein>
<evidence type="ECO:0000256" key="3">
    <source>
        <dbReference type="ARBA" id="ARBA00023002"/>
    </source>
</evidence>
<dbReference type="PANTHER" id="PTHR43539:SF24">
    <property type="entry name" value="FAD_NAD(P)-BINDING DOMAIN-CONTAINING PROTEIN-RELATED"/>
    <property type="match status" value="1"/>
</dbReference>
<dbReference type="InterPro" id="IPR020946">
    <property type="entry name" value="Flavin_mOase-like"/>
</dbReference>
<dbReference type="OrthoDB" id="74360at2759"/>
<accession>A0A9P5H5U1</accession>
<evidence type="ECO:0000313" key="4">
    <source>
        <dbReference type="EMBL" id="KAF7548129.1"/>
    </source>
</evidence>
<dbReference type="SUPFAM" id="SSF51905">
    <property type="entry name" value="FAD/NAD(P)-binding domain"/>
    <property type="match status" value="2"/>
</dbReference>
<keyword evidence="2" id="KW-0274">FAD</keyword>
<dbReference type="GO" id="GO:0050660">
    <property type="term" value="F:flavin adenine dinucleotide binding"/>
    <property type="evidence" value="ECO:0007669"/>
    <property type="project" value="InterPro"/>
</dbReference>
<sequence>MAGHPHIITLPVFAEATEKSPDNARTVVDQWVNTFEKTLKDGSEAEIATLFHSDAWIRDLLGFSWDYRAIQSSTEIAKHLKQNYEAVKLGNIRPRTKGAFQPEFKSLTPDVHWVQSMFEFETAIGKGRGMLRLVTADDNSWKCYLINFTLEELKGYEEASGLRRPHGYVDPRYGTWGERRERQKEFLDEDPVVLVIGAGHSGLDIAARLRHVGLPTLIIERNERVGDNWRLRYRTLMTHGPTHYNHLPFIPFPSDWPMYMPKDKLADWLECYANLMELNVWTSTTIQTTEFDEKTKTWTVTVRRSDGSIRTIKPRHVVLATGQSGDAIVPSFPGQDLFKGTIYHGVNHNDASDIENLSQKRVVVVGSGNSSHDICQNYHEAGAAEVTMIQRGGSYIISGNKGVPLLYAGLYDEHGPPTEDADLFAQSVPVPVQFAFNVFKTQRISAADRELLDGLTKAGFLLDSGPDKSGINRKYITRGGGYYIDVGCSQLIVDGKVKVRQSPGGIESFDQDGLIFPDGSKLSADIVVLATGYDDMLSTARKLFGDKIADQVGQVWDLDAQGEVRAMWRNSGHPNLWFMGGNLSLCRFFSRLLALQIKAMEVGILN</sequence>
<dbReference type="InterPro" id="IPR036188">
    <property type="entry name" value="FAD/NAD-bd_sf"/>
</dbReference>
<keyword evidence="5" id="KW-1185">Reference proteome</keyword>
<proteinExistence type="predicted"/>